<keyword evidence="3" id="KW-0677">Repeat</keyword>
<keyword evidence="4 7" id="KW-0378">Hydrolase</keyword>
<reference evidence="10" key="2">
    <citation type="journal article" date="2023" name="ISME Commun">
        <title>Characterization of a bloom-associated alphaproteobacterial lineage, 'Candidatus Phycosocius': insights into freshwater algal-bacterial interactions.</title>
        <authorList>
            <person name="Tanabe Y."/>
            <person name="Yamaguchi H."/>
            <person name="Yoshida M."/>
            <person name="Kai A."/>
            <person name="Okazaki Y."/>
        </authorList>
    </citation>
    <scope>NUCLEOTIDE SEQUENCE</scope>
    <source>
        <strain evidence="10">BOTRYCO-1</strain>
    </source>
</reference>
<reference evidence="10" key="1">
    <citation type="submission" date="2021-05" db="EMBL/GenBank/DDBJ databases">
        <authorList>
            <person name="Tanabe Y."/>
        </authorList>
    </citation>
    <scope>NUCLEOTIDE SEQUENCE</scope>
    <source>
        <strain evidence="10">BOTRYCO-1</strain>
    </source>
</reference>
<dbReference type="SMART" id="SM00471">
    <property type="entry name" value="HDc"/>
    <property type="match status" value="1"/>
</dbReference>
<dbReference type="SUPFAM" id="SSF81593">
    <property type="entry name" value="Nucleotidyltransferase substrate binding subunit/domain"/>
    <property type="match status" value="1"/>
</dbReference>
<feature type="region of interest" description="Uridylyltransferase" evidence="7">
    <location>
        <begin position="1"/>
        <end position="364"/>
    </location>
</feature>
<dbReference type="CDD" id="cd04899">
    <property type="entry name" value="ACT_ACR-UUR-like_2"/>
    <property type="match status" value="1"/>
</dbReference>
<dbReference type="Pfam" id="PF01842">
    <property type="entry name" value="ACT"/>
    <property type="match status" value="2"/>
</dbReference>
<dbReference type="PROSITE" id="PS51831">
    <property type="entry name" value="HD"/>
    <property type="match status" value="1"/>
</dbReference>
<dbReference type="InterPro" id="IPR006674">
    <property type="entry name" value="HD_domain"/>
</dbReference>
<feature type="domain" description="ACT" evidence="8">
    <location>
        <begin position="834"/>
        <end position="913"/>
    </location>
</feature>
<comment type="catalytic activity">
    <reaction evidence="7">
        <text>[protein-PII]-uridylyl-L-tyrosine + H2O = [protein-PII]-L-tyrosine + UMP + H(+)</text>
        <dbReference type="Rhea" id="RHEA:48600"/>
        <dbReference type="Rhea" id="RHEA-COMP:12147"/>
        <dbReference type="Rhea" id="RHEA-COMP:12148"/>
        <dbReference type="ChEBI" id="CHEBI:15377"/>
        <dbReference type="ChEBI" id="CHEBI:15378"/>
        <dbReference type="ChEBI" id="CHEBI:46858"/>
        <dbReference type="ChEBI" id="CHEBI:57865"/>
        <dbReference type="ChEBI" id="CHEBI:90602"/>
    </reaction>
</comment>
<dbReference type="InterPro" id="IPR013546">
    <property type="entry name" value="PII_UdlTrfase/GS_AdlTrfase"/>
</dbReference>
<keyword evidence="2 7" id="KW-0548">Nucleotidyltransferase</keyword>
<dbReference type="InterPro" id="IPR043519">
    <property type="entry name" value="NT_sf"/>
</dbReference>
<dbReference type="PANTHER" id="PTHR47320:SF1">
    <property type="entry name" value="BIFUNCTIONAL URIDYLYLTRANSFERASE_URIDYLYL-REMOVING ENZYME"/>
    <property type="match status" value="1"/>
</dbReference>
<dbReference type="InterPro" id="IPR045865">
    <property type="entry name" value="ACT-like_dom_sf"/>
</dbReference>
<name>A0ABQ4PVT5_9PROT</name>
<dbReference type="Gene3D" id="1.10.3090.10">
    <property type="entry name" value="cca-adding enzyme, domain 2"/>
    <property type="match status" value="1"/>
</dbReference>
<feature type="domain" description="HD" evidence="9">
    <location>
        <begin position="481"/>
        <end position="596"/>
    </location>
</feature>
<dbReference type="SUPFAM" id="SSF81301">
    <property type="entry name" value="Nucleotidyltransferase"/>
    <property type="match status" value="1"/>
</dbReference>
<keyword evidence="5 7" id="KW-0460">Magnesium</keyword>
<dbReference type="CDD" id="cd05401">
    <property type="entry name" value="NT_GlnE_GlnD_like"/>
    <property type="match status" value="1"/>
</dbReference>
<gene>
    <name evidence="7 10" type="primary">glnD</name>
    <name evidence="10" type="ORF">PsB1_1290</name>
</gene>
<dbReference type="SUPFAM" id="SSF81891">
    <property type="entry name" value="Poly A polymerase C-terminal region-like"/>
    <property type="match status" value="1"/>
</dbReference>
<evidence type="ECO:0000256" key="4">
    <source>
        <dbReference type="ARBA" id="ARBA00022801"/>
    </source>
</evidence>
<evidence type="ECO:0000259" key="9">
    <source>
        <dbReference type="PROSITE" id="PS51831"/>
    </source>
</evidence>
<dbReference type="PROSITE" id="PS51671">
    <property type="entry name" value="ACT"/>
    <property type="match status" value="2"/>
</dbReference>
<proteinExistence type="inferred from homology"/>
<dbReference type="EC" id="2.7.7.59" evidence="7"/>
<dbReference type="InterPro" id="IPR010043">
    <property type="entry name" value="UTase/UR"/>
</dbReference>
<evidence type="ECO:0000256" key="6">
    <source>
        <dbReference type="ARBA" id="ARBA00023268"/>
    </source>
</evidence>
<comment type="function">
    <text evidence="7">Modifies, by uridylylation and deuridylylation, the PII regulatory proteins (GlnB and homologs), in response to the nitrogen status of the cell that GlnD senses through the glutamine level. Under low glutamine levels, catalyzes the conversion of the PII proteins and UTP to PII-UMP and PPi, while under higher glutamine levels, GlnD hydrolyzes PII-UMP to PII and UMP (deuridylylation). Thus, controls uridylylation state and activity of the PII proteins, and plays an important role in the regulation of nitrogen metabolism.</text>
</comment>
<dbReference type="Gene3D" id="3.30.460.10">
    <property type="entry name" value="Beta Polymerase, domain 2"/>
    <property type="match status" value="1"/>
</dbReference>
<evidence type="ECO:0000313" key="11">
    <source>
        <dbReference type="Proteomes" id="UP001161064"/>
    </source>
</evidence>
<evidence type="ECO:0000256" key="1">
    <source>
        <dbReference type="ARBA" id="ARBA00022679"/>
    </source>
</evidence>
<accession>A0ABQ4PVT5</accession>
<evidence type="ECO:0000256" key="3">
    <source>
        <dbReference type="ARBA" id="ARBA00022737"/>
    </source>
</evidence>
<comment type="caution">
    <text evidence="7">Lacks conserved residue(s) required for the propagation of feature annotation.</text>
</comment>
<evidence type="ECO:0000256" key="7">
    <source>
        <dbReference type="HAMAP-Rule" id="MF_00277"/>
    </source>
</evidence>
<dbReference type="EMBL" id="BPFZ01000007">
    <property type="protein sequence ID" value="GIU67136.1"/>
    <property type="molecule type" value="Genomic_DNA"/>
</dbReference>
<keyword evidence="6 7" id="KW-0511">Multifunctional enzyme</keyword>
<keyword evidence="11" id="KW-1185">Reference proteome</keyword>
<dbReference type="InterPro" id="IPR003607">
    <property type="entry name" value="HD/PDEase_dom"/>
</dbReference>
<comment type="cofactor">
    <cofactor evidence="7">
        <name>Mg(2+)</name>
        <dbReference type="ChEBI" id="CHEBI:18420"/>
    </cofactor>
</comment>
<evidence type="ECO:0000256" key="5">
    <source>
        <dbReference type="ARBA" id="ARBA00022842"/>
    </source>
</evidence>
<dbReference type="PIRSF" id="PIRSF006288">
    <property type="entry name" value="PII_uridyltransf"/>
    <property type="match status" value="1"/>
</dbReference>
<dbReference type="NCBIfam" id="NF003467">
    <property type="entry name" value="PRK05092.1"/>
    <property type="match status" value="1"/>
</dbReference>
<keyword evidence="1 7" id="KW-0808">Transferase</keyword>
<dbReference type="NCBIfam" id="TIGR01693">
    <property type="entry name" value="UTase_glnD"/>
    <property type="match status" value="1"/>
</dbReference>
<comment type="activity regulation">
    <text evidence="7">Uridylyltransferase (UTase) activity is inhibited by glutamine, while glutamine activates uridylyl-removing (UR) activity.</text>
</comment>
<comment type="domain">
    <text evidence="7">Has four distinct domains: an N-terminal nucleotidyltransferase (NT) domain responsible for UTase activity, a central HD domain that encodes UR activity, and two C-terminal ACT domains that seem to have a role in glutamine sensing.</text>
</comment>
<dbReference type="Pfam" id="PF01966">
    <property type="entry name" value="HD"/>
    <property type="match status" value="1"/>
</dbReference>
<comment type="catalytic activity">
    <reaction evidence="7">
        <text>[protein-PII]-L-tyrosine + UTP = [protein-PII]-uridylyl-L-tyrosine + diphosphate</text>
        <dbReference type="Rhea" id="RHEA:13673"/>
        <dbReference type="Rhea" id="RHEA-COMP:12147"/>
        <dbReference type="Rhea" id="RHEA-COMP:12148"/>
        <dbReference type="ChEBI" id="CHEBI:33019"/>
        <dbReference type="ChEBI" id="CHEBI:46398"/>
        <dbReference type="ChEBI" id="CHEBI:46858"/>
        <dbReference type="ChEBI" id="CHEBI:90602"/>
        <dbReference type="EC" id="2.7.7.59"/>
    </reaction>
</comment>
<comment type="similarity">
    <text evidence="7">Belongs to the GlnD family.</text>
</comment>
<dbReference type="EC" id="3.1.4.-" evidence="7"/>
<dbReference type="Proteomes" id="UP001161064">
    <property type="component" value="Unassembled WGS sequence"/>
</dbReference>
<dbReference type="CDD" id="cd04900">
    <property type="entry name" value="ACT_UUR-like_1"/>
    <property type="match status" value="1"/>
</dbReference>
<organism evidence="10 11">
    <name type="scientific">Candidatus Phycosocius spiralis</name>
    <dbReference type="NCBI Taxonomy" id="2815099"/>
    <lineage>
        <taxon>Bacteria</taxon>
        <taxon>Pseudomonadati</taxon>
        <taxon>Pseudomonadota</taxon>
        <taxon>Alphaproteobacteria</taxon>
        <taxon>Caulobacterales</taxon>
        <taxon>Caulobacterales incertae sedis</taxon>
        <taxon>Candidatus Phycosocius</taxon>
    </lineage>
</organism>
<dbReference type="HAMAP" id="MF_00277">
    <property type="entry name" value="PII_uridylyl_transf"/>
    <property type="match status" value="1"/>
</dbReference>
<dbReference type="SUPFAM" id="SSF55021">
    <property type="entry name" value="ACT-like"/>
    <property type="match status" value="2"/>
</dbReference>
<dbReference type="InterPro" id="IPR002912">
    <property type="entry name" value="ACT_dom"/>
</dbReference>
<dbReference type="PANTHER" id="PTHR47320">
    <property type="entry name" value="BIFUNCTIONAL URIDYLYLTRANSFERASE/URIDYLYL-REMOVING ENZYME"/>
    <property type="match status" value="1"/>
</dbReference>
<evidence type="ECO:0000313" key="10">
    <source>
        <dbReference type="EMBL" id="GIU67136.1"/>
    </source>
</evidence>
<feature type="domain" description="ACT" evidence="8">
    <location>
        <begin position="719"/>
        <end position="803"/>
    </location>
</feature>
<dbReference type="Gene3D" id="3.30.70.260">
    <property type="match status" value="2"/>
</dbReference>
<evidence type="ECO:0000256" key="2">
    <source>
        <dbReference type="ARBA" id="ARBA00022695"/>
    </source>
</evidence>
<sequence>MDGDRLRVQLNAAALDHLGDDKATRTRALELLKGAFMRGRWIAQERLESGAGGLDCSHLLAAVQDQVIAALYDFTTTHVIRARNPTAAERLSVCATGGYGRNSMAPSSDVDLMFVRPIRDAVWAESVIEYMLYMLWDMGLKVGHASRTISECLRAAREDMTIRTSVLETRFVCGDRLLFRELEVRLRKDLFEGTAADFVAAKLAERDNRHRRTGESRYMVEPNIKDGKGGLRDLHTLFWIAKYIHATDDTGQFVEKGIFTPEDMKQFNQAAEFLWTVRCHLHFLTGRAEERLTFDLQPEMARRMGYGDRADNPAVERFMKRYFLVTKQVGSLTRILSARLELDRQKASPRRLSRFFVAANKSKPLADPRFVEDRNRIGFADPQNVENDLSSLIDIFKLADQLDLDIDPRALALVSRLAPKGRQMREDPKAIASFLELIASPKNPARALGLLNEAGLLGKLIPEFGRIVGQTQFNMYHHFTVDEHTLRGIANLSDIENARLYQELPVATELFPKIANRRALYLAMLLHDVGKGEGDQQIEGAKAATMACRRLRLDEAETELVAWLVGHHLIMSEVAQRRDIGDPKTVTDFASTIGTLEKLRLLLILTVADIRAVGPGVWNDWKAQLLRDLYKLTEASLRGGRSDERFVRRHLKAQADERRTQALSDPILSQFFSNLEDAYWLGFDSEQQVWHGHEIAKALQANTDVWLASRLAPYRGATEILVYCPDQSGLFAALTAVFAQVGANVIDARIYTSKGGTAFDIFALQDQSGCAFGEHRPDTIERLFAHLKEALSTGKPSAQVHASLHPKKPTNRVAVFAIEPVITIDNDGAAFDTIVEISGRDRPGLLADLAQVFEDEALNVTSAHIDSVGERANDAFYLRDRGGLKVRDPRVIATLKARLMGVLGDADLRDGPSLIAKRTLAKARASSRR</sequence>
<evidence type="ECO:0000259" key="8">
    <source>
        <dbReference type="PROSITE" id="PS51671"/>
    </source>
</evidence>
<protein>
    <recommendedName>
        <fullName evidence="7">Bifunctional uridylyltransferase/uridylyl-removing enzyme</fullName>
        <shortName evidence="7">UTase/UR</shortName>
    </recommendedName>
    <alternativeName>
        <fullName evidence="7">Bifunctional [protein-PII] modification enzyme</fullName>
    </alternativeName>
    <alternativeName>
        <fullName evidence="7">Bifunctional nitrogen sensor protein</fullName>
    </alternativeName>
    <domain>
        <recommendedName>
            <fullName evidence="7">[Protein-PII] uridylyltransferase</fullName>
            <shortName evidence="7">PII uridylyltransferase</shortName>
            <shortName evidence="7">UTase</shortName>
            <ecNumber evidence="7">2.7.7.59</ecNumber>
        </recommendedName>
    </domain>
    <domain>
        <recommendedName>
            <fullName evidence="7">[Protein-PII]-UMP uridylyl-removing enzyme</fullName>
            <shortName evidence="7">UR</shortName>
            <ecNumber evidence="7">3.1.4.-</ecNumber>
        </recommendedName>
    </domain>
</protein>
<dbReference type="GO" id="GO:0016779">
    <property type="term" value="F:nucleotidyltransferase activity"/>
    <property type="evidence" value="ECO:0007669"/>
    <property type="project" value="UniProtKB-KW"/>
</dbReference>
<dbReference type="Pfam" id="PF08335">
    <property type="entry name" value="GlnD_UR_UTase"/>
    <property type="match status" value="1"/>
</dbReference>
<comment type="caution">
    <text evidence="10">The sequence shown here is derived from an EMBL/GenBank/DDBJ whole genome shotgun (WGS) entry which is preliminary data.</text>
</comment>